<evidence type="ECO:0000256" key="5">
    <source>
        <dbReference type="RuleBase" id="RU004182"/>
    </source>
</evidence>
<dbReference type="SUPFAM" id="SSF48173">
    <property type="entry name" value="Cryptochrome/photolyase FAD-binding domain"/>
    <property type="match status" value="1"/>
</dbReference>
<dbReference type="AlphaFoldDB" id="A0A1M4UUZ0"/>
<proteinExistence type="inferred from homology"/>
<keyword evidence="2 4" id="KW-0274">FAD</keyword>
<dbReference type="Gene3D" id="1.25.40.80">
    <property type="match status" value="1"/>
</dbReference>
<dbReference type="GO" id="GO:0071949">
    <property type="term" value="F:FAD binding"/>
    <property type="evidence" value="ECO:0007669"/>
    <property type="project" value="TreeGrafter"/>
</dbReference>
<feature type="binding site" evidence="4">
    <location>
        <position position="249"/>
    </location>
    <ligand>
        <name>FAD</name>
        <dbReference type="ChEBI" id="CHEBI:57692"/>
    </ligand>
</feature>
<reference evidence="8" key="1">
    <citation type="submission" date="2016-11" db="EMBL/GenBank/DDBJ databases">
        <authorList>
            <person name="Varghese N."/>
            <person name="Submissions S."/>
        </authorList>
    </citation>
    <scope>NUCLEOTIDE SEQUENCE [LARGE SCALE GENOMIC DNA]</scope>
    <source>
        <strain evidence="8">DSM 19514</strain>
    </source>
</reference>
<dbReference type="Pfam" id="PF03441">
    <property type="entry name" value="FAD_binding_7"/>
    <property type="match status" value="1"/>
</dbReference>
<accession>A0A1M4UUZ0</accession>
<evidence type="ECO:0000256" key="4">
    <source>
        <dbReference type="PIRSR" id="PIRSR602081-1"/>
    </source>
</evidence>
<evidence type="ECO:0000259" key="6">
    <source>
        <dbReference type="PROSITE" id="PS51645"/>
    </source>
</evidence>
<feature type="binding site" evidence="4">
    <location>
        <position position="208"/>
    </location>
    <ligand>
        <name>FAD</name>
        <dbReference type="ChEBI" id="CHEBI:57692"/>
    </ligand>
</feature>
<dbReference type="PRINTS" id="PR00147">
    <property type="entry name" value="DNAPHOTLYASE"/>
</dbReference>
<evidence type="ECO:0000256" key="2">
    <source>
        <dbReference type="ARBA" id="ARBA00022827"/>
    </source>
</evidence>
<comment type="similarity">
    <text evidence="5">Belongs to the DNA photolyase family.</text>
</comment>
<dbReference type="Pfam" id="PF00875">
    <property type="entry name" value="DNA_photolyase"/>
    <property type="match status" value="1"/>
</dbReference>
<dbReference type="SUPFAM" id="SSF52425">
    <property type="entry name" value="Cryptochrome/photolyase, N-terminal domain"/>
    <property type="match status" value="1"/>
</dbReference>
<keyword evidence="8" id="KW-1185">Reference proteome</keyword>
<dbReference type="InterPro" id="IPR006050">
    <property type="entry name" value="DNA_photolyase_N"/>
</dbReference>
<keyword evidence="1 4" id="KW-0285">Flavoprotein</keyword>
<sequence>MVGVVWFRRDLRLADNFTIQRAFAECKSVYGIFVMDPVVLRRAGSRRLSYLLGALSDLKEQMQDRLIVAYGDPAKVLLDLCDSVEAKSVYVSGDVSHYSKWRDQRVREALLGRSIAFIEVDYPTTFPLGSIKKGDGSYYQVFTPYYRAWSNLLPNLAVAKRLEFRWSHLSHQGGYPTYLSEVVPDPLAGETKEHRRLEEFCTSKIDRYESERDLPAKDSTSRLSAALHFGVLHPRTVVAHVDPFRHERFLSEICWRDFYAETLNQFPQSSWMNLNKAFDAMETESSDSDAYERWVKGETGFPIVDAGMRQLASEGYMHNRVRMITASFLVKDLHIHWTAGARYFFSALVDGDVASNSHGWQWVAGTGRDAAPYYRIFNPVAQSKKFDPNGDYIRRYVLELREVPDSYIHEPWLYDRFDTLGYPYPMVDHQKERAEALFRFEATKRRPS</sequence>
<dbReference type="PROSITE" id="PS51645">
    <property type="entry name" value="PHR_CRY_ALPHA_BETA"/>
    <property type="match status" value="1"/>
</dbReference>
<dbReference type="InterPro" id="IPR036134">
    <property type="entry name" value="Crypto/Photolyase_FAD-like_sf"/>
</dbReference>
<dbReference type="InterPro" id="IPR036155">
    <property type="entry name" value="Crypto/Photolyase_N_sf"/>
</dbReference>
<dbReference type="GO" id="GO:0006950">
    <property type="term" value="P:response to stress"/>
    <property type="evidence" value="ECO:0007669"/>
    <property type="project" value="UniProtKB-ARBA"/>
</dbReference>
<dbReference type="GO" id="GO:0003904">
    <property type="term" value="F:deoxyribodipyrimidine photo-lyase activity"/>
    <property type="evidence" value="ECO:0007669"/>
    <property type="project" value="TreeGrafter"/>
</dbReference>
<feature type="binding site" evidence="4">
    <location>
        <begin position="220"/>
        <end position="224"/>
    </location>
    <ligand>
        <name>FAD</name>
        <dbReference type="ChEBI" id="CHEBI:57692"/>
    </ligand>
</feature>
<dbReference type="InterPro" id="IPR014729">
    <property type="entry name" value="Rossmann-like_a/b/a_fold"/>
</dbReference>
<dbReference type="GO" id="GO:0006139">
    <property type="term" value="P:nucleobase-containing compound metabolic process"/>
    <property type="evidence" value="ECO:0007669"/>
    <property type="project" value="UniProtKB-ARBA"/>
</dbReference>
<keyword evidence="7" id="KW-0456">Lyase</keyword>
<name>A0A1M4UUZ0_9ACTN</name>
<gene>
    <name evidence="7" type="ORF">SAMN02745225_01103</name>
</gene>
<dbReference type="STRING" id="1121881.SAMN02745225_01103"/>
<dbReference type="PANTHER" id="PTHR11455">
    <property type="entry name" value="CRYPTOCHROME"/>
    <property type="match status" value="1"/>
</dbReference>
<dbReference type="PANTHER" id="PTHR11455:SF9">
    <property type="entry name" value="CRYPTOCHROME CIRCADIAN CLOCK 5 ISOFORM X1"/>
    <property type="match status" value="1"/>
</dbReference>
<comment type="cofactor">
    <cofactor evidence="4">
        <name>FAD</name>
        <dbReference type="ChEBI" id="CHEBI:57692"/>
    </cofactor>
    <text evidence="4">Binds 1 FAD per subunit.</text>
</comment>
<dbReference type="OrthoDB" id="9772484at2"/>
<dbReference type="GO" id="GO:0009416">
    <property type="term" value="P:response to light stimulus"/>
    <property type="evidence" value="ECO:0007669"/>
    <property type="project" value="TreeGrafter"/>
</dbReference>
<dbReference type="InterPro" id="IPR018394">
    <property type="entry name" value="DNA_photolyase_1_CS_C"/>
</dbReference>
<dbReference type="EMBL" id="FQUL01000012">
    <property type="protein sequence ID" value="SHE60499.1"/>
    <property type="molecule type" value="Genomic_DNA"/>
</dbReference>
<feature type="binding site" evidence="4">
    <location>
        <begin position="350"/>
        <end position="352"/>
    </location>
    <ligand>
        <name>FAD</name>
        <dbReference type="ChEBI" id="CHEBI:57692"/>
    </ligand>
</feature>
<dbReference type="Gene3D" id="1.10.579.10">
    <property type="entry name" value="DNA Cyclobutane Dipyrimidine Photolyase, subunit A, domain 3"/>
    <property type="match status" value="1"/>
</dbReference>
<dbReference type="Gene3D" id="3.40.50.620">
    <property type="entry name" value="HUPs"/>
    <property type="match status" value="1"/>
</dbReference>
<dbReference type="InterPro" id="IPR002081">
    <property type="entry name" value="Cryptochrome/DNA_photolyase_1"/>
</dbReference>
<feature type="domain" description="Photolyase/cryptochrome alpha/beta" evidence="6">
    <location>
        <begin position="1"/>
        <end position="128"/>
    </location>
</feature>
<organism evidence="7 8">
    <name type="scientific">Ferrithrix thermotolerans DSM 19514</name>
    <dbReference type="NCBI Taxonomy" id="1121881"/>
    <lineage>
        <taxon>Bacteria</taxon>
        <taxon>Bacillati</taxon>
        <taxon>Actinomycetota</taxon>
        <taxon>Acidimicrobiia</taxon>
        <taxon>Acidimicrobiales</taxon>
        <taxon>Acidimicrobiaceae</taxon>
        <taxon>Ferrithrix</taxon>
    </lineage>
</organism>
<evidence type="ECO:0000313" key="8">
    <source>
        <dbReference type="Proteomes" id="UP000184295"/>
    </source>
</evidence>
<evidence type="ECO:0000256" key="3">
    <source>
        <dbReference type="ARBA" id="ARBA00022991"/>
    </source>
</evidence>
<dbReference type="Proteomes" id="UP000184295">
    <property type="component" value="Unassembled WGS sequence"/>
</dbReference>
<evidence type="ECO:0000256" key="1">
    <source>
        <dbReference type="ARBA" id="ARBA00022630"/>
    </source>
</evidence>
<dbReference type="GO" id="GO:0003677">
    <property type="term" value="F:DNA binding"/>
    <property type="evidence" value="ECO:0007669"/>
    <property type="project" value="TreeGrafter"/>
</dbReference>
<keyword evidence="3 5" id="KW-0157">Chromophore</keyword>
<feature type="binding site" evidence="4">
    <location>
        <begin position="252"/>
        <end position="259"/>
    </location>
    <ligand>
        <name>FAD</name>
        <dbReference type="ChEBI" id="CHEBI:57692"/>
    </ligand>
</feature>
<protein>
    <submittedName>
        <fullName evidence="7">Deoxyribodipyrimidine photo-lyase</fullName>
    </submittedName>
</protein>
<dbReference type="InterPro" id="IPR005101">
    <property type="entry name" value="Cryptochr/Photolyase_FAD-bd"/>
</dbReference>
<dbReference type="RefSeq" id="WP_072789740.1">
    <property type="nucleotide sequence ID" value="NZ_FQUL01000012.1"/>
</dbReference>
<dbReference type="PROSITE" id="PS00394">
    <property type="entry name" value="DNA_PHOTOLYASES_1_1"/>
    <property type="match status" value="1"/>
</dbReference>
<evidence type="ECO:0000313" key="7">
    <source>
        <dbReference type="EMBL" id="SHE60499.1"/>
    </source>
</evidence>